<feature type="transmembrane region" description="Helical" evidence="13">
    <location>
        <begin position="345"/>
        <end position="362"/>
    </location>
</feature>
<evidence type="ECO:0000256" key="9">
    <source>
        <dbReference type="ARBA" id="ARBA00023136"/>
    </source>
</evidence>
<proteinExistence type="predicted"/>
<feature type="transmembrane region" description="Helical" evidence="13">
    <location>
        <begin position="51"/>
        <end position="71"/>
    </location>
</feature>
<dbReference type="GO" id="GO:0005267">
    <property type="term" value="F:potassium channel activity"/>
    <property type="evidence" value="ECO:0007669"/>
    <property type="project" value="UniProtKB-KW"/>
</dbReference>
<dbReference type="AlphaFoldDB" id="A0AAD8LI15"/>
<feature type="transmembrane region" description="Helical" evidence="13">
    <location>
        <begin position="184"/>
        <end position="203"/>
    </location>
</feature>
<feature type="domain" description="Potassium channel" evidence="15">
    <location>
        <begin position="287"/>
        <end position="370"/>
    </location>
</feature>
<evidence type="ECO:0000259" key="14">
    <source>
        <dbReference type="Pfam" id="PF03493"/>
    </source>
</evidence>
<sequence length="1042" mass="118721">MTNMANGSSDGKHWNSITKGVFDFVLITLLTTSLFYTVITSRDDDKLWEEIVPIIIGTILYPATLYLFELIQSMVRNIKDNILLKRRQVGGIHHIDTALLRSDEKQPKKRKAVSKSMMETAKKNMVSWLGYMKLSLTFMMHNSCLTIILWDSFKLILWVVTITYWRRDSNTDDWNFSLVPVNIYRLHFIALSLTNTELCLFILGSTEIRDVLGSLTFWVSLFTLPPVAIIAKYLFCSPFSFFNIYWMLGFMIWIKGFLIMDRIINIFNFGIERKSHRLWRIGFGIFLVASAFASSMYVLQGIHPFKEETNQFVYSLARFGEFFYFSFITFSTVGYGDVTPKTINAKLMSIVFISLMLVWVPYEMNSLIQAFGGVTRISGHISSWGSMDDFIIVIGDIDPIQLSSFIFKIYYAGAKMKIILLTNKSIEKYDLQVDQAKLLRQSLCIIKEDVGLNGYIDILHTVKINRASATYVLSTFKTKDTRKTDMKTVAKLISLKKFGYTGENLLIQFCSPIGPQITLPDFGHIVNLYRTKMVIIAKHITCPGIITLIINLSLTHNAMMPKDTNEQHSQKLPHLYKNYLVGVSKCLRIYEIPERLVGVAFETLCSNLYNRHGSITIGIMHSSGLNRVFQLNPAGKDYIIKKGDRAILIADSAYTKSMQQDIVSAAGTNSSYAMRDTIFNLVRNKWSEEEDDGEATTGGKSDNDDDHADRSSSIHSNQDGNSLIPVDLGELDSKPDVNCMVVSSITFACRYVYEHSSLPVIAIIGYSDFILQLLVYFEEIKKFNVVLFEREISSKLPLNILLRFKNFLAVIDGDPMKKSDVNRAELQKACYIYVLPSPILGDPEESEEDQDIRTILIYRHIKSIMQGTMVSKLSNEGNIFSLVELHNAANVTYLDDRKWAAWNVFDKRLDPSFSYIHSFEYSMGQFISDEMLYGLTINTMMTEEDYTIYRILLGLVSTGDANDKNTGIEMMAIRDIEGFNKRTFGQLFDHLFSKMNKIVIGIYRVGVVPMESCVICAPPSNFLISHIDMAYIISNNNEICKL</sequence>
<dbReference type="PANTHER" id="PTHR10027">
    <property type="entry name" value="CALCIUM-ACTIVATED POTASSIUM CHANNEL ALPHA CHAIN"/>
    <property type="match status" value="1"/>
</dbReference>
<dbReference type="InterPro" id="IPR003929">
    <property type="entry name" value="K_chnl_BK_asu"/>
</dbReference>
<dbReference type="EMBL" id="JAVEPI010000003">
    <property type="protein sequence ID" value="KAK1442589.1"/>
    <property type="molecule type" value="Genomic_DNA"/>
</dbReference>
<name>A0AAD8LI15_BABGI</name>
<keyword evidence="4 13" id="KW-0812">Transmembrane</keyword>
<dbReference type="SUPFAM" id="SSF81324">
    <property type="entry name" value="Voltage-gated potassium channels"/>
    <property type="match status" value="1"/>
</dbReference>
<evidence type="ECO:0000256" key="11">
    <source>
        <dbReference type="ARBA" id="ARBA00034430"/>
    </source>
</evidence>
<reference evidence="17" key="1">
    <citation type="submission" date="2023-08" db="EMBL/GenBank/DDBJ databases">
        <title>Draft sequence of the Babesia gibsoni genome.</title>
        <authorList>
            <person name="Yamagishi J.Y."/>
            <person name="Xuan X.X."/>
        </authorList>
    </citation>
    <scope>NUCLEOTIDE SEQUENCE</scope>
    <source>
        <strain evidence="17">Azabu</strain>
    </source>
</reference>
<dbReference type="Proteomes" id="UP001230268">
    <property type="component" value="Unassembled WGS sequence"/>
</dbReference>
<dbReference type="Pfam" id="PF07885">
    <property type="entry name" value="Ion_trans_2"/>
    <property type="match status" value="1"/>
</dbReference>
<dbReference type="Pfam" id="PF03493">
    <property type="entry name" value="BK_channel_a"/>
    <property type="match status" value="1"/>
</dbReference>
<feature type="transmembrane region" description="Helical" evidence="13">
    <location>
        <begin position="215"/>
        <end position="235"/>
    </location>
</feature>
<keyword evidence="7 13" id="KW-1133">Transmembrane helix</keyword>
<evidence type="ECO:0000259" key="15">
    <source>
        <dbReference type="Pfam" id="PF07885"/>
    </source>
</evidence>
<evidence type="ECO:0000256" key="7">
    <source>
        <dbReference type="ARBA" id="ARBA00022989"/>
    </source>
</evidence>
<evidence type="ECO:0000259" key="16">
    <source>
        <dbReference type="Pfam" id="PF22614"/>
    </source>
</evidence>
<feature type="domain" description="RCK N-terminal" evidence="16">
    <location>
        <begin position="765"/>
        <end position="865"/>
    </location>
</feature>
<protein>
    <submittedName>
        <fullName evidence="17">Calcium-activated potassium channel alpha chain domain containing protein</fullName>
    </submittedName>
</protein>
<feature type="transmembrane region" description="Helical" evidence="13">
    <location>
        <begin position="322"/>
        <end position="338"/>
    </location>
</feature>
<keyword evidence="8" id="KW-0406">Ion transport</keyword>
<comment type="catalytic activity">
    <reaction evidence="11">
        <text>K(+)(in) = K(+)(out)</text>
        <dbReference type="Rhea" id="RHEA:29463"/>
        <dbReference type="ChEBI" id="CHEBI:29103"/>
    </reaction>
</comment>
<evidence type="ECO:0000256" key="8">
    <source>
        <dbReference type="ARBA" id="ARBA00023065"/>
    </source>
</evidence>
<evidence type="ECO:0000256" key="3">
    <source>
        <dbReference type="ARBA" id="ARBA00022538"/>
    </source>
</evidence>
<dbReference type="Gene3D" id="1.10.287.70">
    <property type="match status" value="1"/>
</dbReference>
<dbReference type="Pfam" id="PF22614">
    <property type="entry name" value="Slo-like_RCK"/>
    <property type="match status" value="1"/>
</dbReference>
<feature type="region of interest" description="Disordered" evidence="12">
    <location>
        <begin position="689"/>
        <end position="721"/>
    </location>
</feature>
<keyword evidence="10 17" id="KW-0407">Ion channel</keyword>
<comment type="caution">
    <text evidence="17">The sequence shown here is derived from an EMBL/GenBank/DDBJ whole genome shotgun (WGS) entry which is preliminary data.</text>
</comment>
<keyword evidence="9 13" id="KW-0472">Membrane</keyword>
<feature type="transmembrane region" description="Helical" evidence="13">
    <location>
        <begin position="21"/>
        <end position="39"/>
    </location>
</feature>
<feature type="transmembrane region" description="Helical" evidence="13">
    <location>
        <begin position="281"/>
        <end position="302"/>
    </location>
</feature>
<evidence type="ECO:0000256" key="12">
    <source>
        <dbReference type="SAM" id="MobiDB-lite"/>
    </source>
</evidence>
<gene>
    <name evidence="17" type="ORF">BgAZ_301070</name>
</gene>
<dbReference type="GO" id="GO:0016020">
    <property type="term" value="C:membrane"/>
    <property type="evidence" value="ECO:0007669"/>
    <property type="project" value="UniProtKB-SubCell"/>
</dbReference>
<feature type="transmembrane region" description="Helical" evidence="13">
    <location>
        <begin position="241"/>
        <end position="260"/>
    </location>
</feature>
<dbReference type="PANTHER" id="PTHR10027:SF10">
    <property type="entry name" value="SLOWPOKE 2, ISOFORM D"/>
    <property type="match status" value="1"/>
</dbReference>
<evidence type="ECO:0000313" key="17">
    <source>
        <dbReference type="EMBL" id="KAK1442589.1"/>
    </source>
</evidence>
<keyword evidence="18" id="KW-1185">Reference proteome</keyword>
<accession>A0AAD8LI15</accession>
<evidence type="ECO:0000256" key="1">
    <source>
        <dbReference type="ARBA" id="ARBA00004141"/>
    </source>
</evidence>
<keyword evidence="5" id="KW-0631">Potassium channel</keyword>
<dbReference type="InterPro" id="IPR047871">
    <property type="entry name" value="K_chnl_Slo-like"/>
</dbReference>
<evidence type="ECO:0000256" key="10">
    <source>
        <dbReference type="ARBA" id="ARBA00023303"/>
    </source>
</evidence>
<evidence type="ECO:0000256" key="13">
    <source>
        <dbReference type="SAM" id="Phobius"/>
    </source>
</evidence>
<evidence type="ECO:0000313" key="18">
    <source>
        <dbReference type="Proteomes" id="UP001230268"/>
    </source>
</evidence>
<dbReference type="InterPro" id="IPR003148">
    <property type="entry name" value="RCK_N"/>
</dbReference>
<keyword evidence="3" id="KW-0633">Potassium transport</keyword>
<evidence type="ECO:0000256" key="4">
    <source>
        <dbReference type="ARBA" id="ARBA00022692"/>
    </source>
</evidence>
<dbReference type="InterPro" id="IPR013099">
    <property type="entry name" value="K_chnl_dom"/>
</dbReference>
<organism evidence="17 18">
    <name type="scientific">Babesia gibsoni</name>
    <dbReference type="NCBI Taxonomy" id="33632"/>
    <lineage>
        <taxon>Eukaryota</taxon>
        <taxon>Sar</taxon>
        <taxon>Alveolata</taxon>
        <taxon>Apicomplexa</taxon>
        <taxon>Aconoidasida</taxon>
        <taxon>Piroplasmida</taxon>
        <taxon>Babesiidae</taxon>
        <taxon>Babesia</taxon>
    </lineage>
</organism>
<keyword evidence="6" id="KW-0630">Potassium</keyword>
<evidence type="ECO:0000256" key="6">
    <source>
        <dbReference type="ARBA" id="ARBA00022958"/>
    </source>
</evidence>
<evidence type="ECO:0000256" key="5">
    <source>
        <dbReference type="ARBA" id="ARBA00022826"/>
    </source>
</evidence>
<evidence type="ECO:0000256" key="2">
    <source>
        <dbReference type="ARBA" id="ARBA00022448"/>
    </source>
</evidence>
<comment type="subcellular location">
    <subcellularLocation>
        <location evidence="1">Membrane</location>
        <topology evidence="1">Multi-pass membrane protein</topology>
    </subcellularLocation>
</comment>
<feature type="domain" description="Calcium-activated potassium channel BK alpha subunit" evidence="14">
    <location>
        <begin position="524"/>
        <end position="619"/>
    </location>
</feature>
<keyword evidence="2" id="KW-0813">Transport</keyword>